<dbReference type="EMBL" id="FNLC01000002">
    <property type="protein sequence ID" value="SDR04061.1"/>
    <property type="molecule type" value="Genomic_DNA"/>
</dbReference>
<gene>
    <name evidence="2" type="ORF">SAMN04489842_2103</name>
</gene>
<dbReference type="AlphaFoldDB" id="A0A1H1FT38"/>
<protein>
    <submittedName>
        <fullName evidence="2">Methyltransferase domain-containing protein</fullName>
    </submittedName>
</protein>
<organism evidence="2 3">
    <name type="scientific">Natronobacterium texcoconense</name>
    <dbReference type="NCBI Taxonomy" id="1095778"/>
    <lineage>
        <taxon>Archaea</taxon>
        <taxon>Methanobacteriati</taxon>
        <taxon>Methanobacteriota</taxon>
        <taxon>Stenosarchaea group</taxon>
        <taxon>Halobacteria</taxon>
        <taxon>Halobacteriales</taxon>
        <taxon>Natrialbaceae</taxon>
        <taxon>Natronobacterium</taxon>
    </lineage>
</organism>
<evidence type="ECO:0000259" key="1">
    <source>
        <dbReference type="Pfam" id="PF08241"/>
    </source>
</evidence>
<proteinExistence type="predicted"/>
<dbReference type="GO" id="GO:0008757">
    <property type="term" value="F:S-adenosylmethionine-dependent methyltransferase activity"/>
    <property type="evidence" value="ECO:0007669"/>
    <property type="project" value="InterPro"/>
</dbReference>
<dbReference type="RefSeq" id="WP_090381288.1">
    <property type="nucleotide sequence ID" value="NZ_FNLC01000002.1"/>
</dbReference>
<keyword evidence="2" id="KW-0808">Transferase</keyword>
<dbReference type="PANTHER" id="PTHR45036">
    <property type="entry name" value="METHYLTRANSFERASE LIKE 7B"/>
    <property type="match status" value="1"/>
</dbReference>
<dbReference type="SUPFAM" id="SSF53335">
    <property type="entry name" value="S-adenosyl-L-methionine-dependent methyltransferases"/>
    <property type="match status" value="1"/>
</dbReference>
<keyword evidence="2" id="KW-0489">Methyltransferase</keyword>
<dbReference type="PANTHER" id="PTHR45036:SF1">
    <property type="entry name" value="METHYLTRANSFERASE LIKE 7A"/>
    <property type="match status" value="1"/>
</dbReference>
<dbReference type="Pfam" id="PF08241">
    <property type="entry name" value="Methyltransf_11"/>
    <property type="match status" value="1"/>
</dbReference>
<dbReference type="CDD" id="cd02440">
    <property type="entry name" value="AdoMet_MTases"/>
    <property type="match status" value="1"/>
</dbReference>
<dbReference type="OrthoDB" id="147504at2157"/>
<reference evidence="3" key="1">
    <citation type="submission" date="2016-10" db="EMBL/GenBank/DDBJ databases">
        <authorList>
            <person name="Varghese N."/>
            <person name="Submissions S."/>
        </authorList>
    </citation>
    <scope>NUCLEOTIDE SEQUENCE [LARGE SCALE GENOMIC DNA]</scope>
    <source>
        <strain evidence="3">DSM 24767</strain>
    </source>
</reference>
<feature type="domain" description="Methyltransferase type 11" evidence="1">
    <location>
        <begin position="50"/>
        <end position="147"/>
    </location>
</feature>
<dbReference type="InterPro" id="IPR052356">
    <property type="entry name" value="Thiol_S-MT"/>
</dbReference>
<sequence length="223" mass="25052">MAEESETTGRDHDGEIDHPVFAALYDLIPQSLFLRTHREYLARDLSGRVLEIGVGNGAMFPYVVEGASDDLEYHAIEPDPNMRSRANRRARESGLSVDLQDARAESLPYRDDTFDVVLSGMVFCTVQDPDAALAEVARVLKPGGEFRFLEHVGTDGWRRSGQDLLNPVWEQAAGGCQLNRDTVDRFADRDEFAVAEIRRLEFGIFPVTPFVRGTLCRRREPPV</sequence>
<evidence type="ECO:0000313" key="3">
    <source>
        <dbReference type="Proteomes" id="UP000198848"/>
    </source>
</evidence>
<evidence type="ECO:0000313" key="2">
    <source>
        <dbReference type="EMBL" id="SDR04061.1"/>
    </source>
</evidence>
<dbReference type="STRING" id="1095778.SAMN04489842_2103"/>
<dbReference type="Proteomes" id="UP000198848">
    <property type="component" value="Unassembled WGS sequence"/>
</dbReference>
<dbReference type="Gene3D" id="3.40.50.150">
    <property type="entry name" value="Vaccinia Virus protein VP39"/>
    <property type="match status" value="1"/>
</dbReference>
<keyword evidence="3" id="KW-1185">Reference proteome</keyword>
<dbReference type="InterPro" id="IPR013216">
    <property type="entry name" value="Methyltransf_11"/>
</dbReference>
<dbReference type="GO" id="GO:0032259">
    <property type="term" value="P:methylation"/>
    <property type="evidence" value="ECO:0007669"/>
    <property type="project" value="UniProtKB-KW"/>
</dbReference>
<name>A0A1H1FT38_NATTX</name>
<dbReference type="InterPro" id="IPR029063">
    <property type="entry name" value="SAM-dependent_MTases_sf"/>
</dbReference>
<accession>A0A1H1FT38</accession>